<evidence type="ECO:0000256" key="1">
    <source>
        <dbReference type="ARBA" id="ARBA00000085"/>
    </source>
</evidence>
<dbReference type="EMBL" id="JADEXQ010000007">
    <property type="protein sequence ID" value="MBE9028833.1"/>
    <property type="molecule type" value="Genomic_DNA"/>
</dbReference>
<evidence type="ECO:0000256" key="8">
    <source>
        <dbReference type="ARBA" id="ARBA00023012"/>
    </source>
</evidence>
<dbReference type="PANTHER" id="PTHR43711:SF31">
    <property type="entry name" value="HISTIDINE KINASE"/>
    <property type="match status" value="1"/>
</dbReference>
<keyword evidence="7" id="KW-0067">ATP-binding</keyword>
<dbReference type="EC" id="2.7.13.3" evidence="3"/>
<dbReference type="RefSeq" id="WP_319633170.1">
    <property type="nucleotide sequence ID" value="NZ_JADEXQ010000007.1"/>
</dbReference>
<evidence type="ECO:0000313" key="13">
    <source>
        <dbReference type="Proteomes" id="UP000625316"/>
    </source>
</evidence>
<dbReference type="PANTHER" id="PTHR43711">
    <property type="entry name" value="TWO-COMPONENT HISTIDINE KINASE"/>
    <property type="match status" value="1"/>
</dbReference>
<dbReference type="Gene3D" id="1.10.287.130">
    <property type="match status" value="1"/>
</dbReference>
<feature type="transmembrane region" description="Helical" evidence="10">
    <location>
        <begin position="366"/>
        <end position="388"/>
    </location>
</feature>
<dbReference type="InterPro" id="IPR036097">
    <property type="entry name" value="HisK_dim/P_sf"/>
</dbReference>
<gene>
    <name evidence="12" type="ORF">IQ266_03540</name>
</gene>
<dbReference type="InterPro" id="IPR050736">
    <property type="entry name" value="Sensor_HK_Regulatory"/>
</dbReference>
<evidence type="ECO:0000256" key="5">
    <source>
        <dbReference type="ARBA" id="ARBA00022741"/>
    </source>
</evidence>
<evidence type="ECO:0000256" key="10">
    <source>
        <dbReference type="SAM" id="Phobius"/>
    </source>
</evidence>
<evidence type="ECO:0000313" key="12">
    <source>
        <dbReference type="EMBL" id="MBE9028833.1"/>
    </source>
</evidence>
<reference evidence="12" key="1">
    <citation type="submission" date="2020-10" db="EMBL/GenBank/DDBJ databases">
        <authorList>
            <person name="Castelo-Branco R."/>
            <person name="Eusebio N."/>
            <person name="Adriana R."/>
            <person name="Vieira A."/>
            <person name="Brugerolle De Fraissinette N."/>
            <person name="Rezende De Castro R."/>
            <person name="Schneider M.P."/>
            <person name="Vasconcelos V."/>
            <person name="Leao P.N."/>
        </authorList>
    </citation>
    <scope>NUCLEOTIDE SEQUENCE</scope>
    <source>
        <strain evidence="12">LEGE 11480</strain>
    </source>
</reference>
<dbReference type="InterPro" id="IPR003661">
    <property type="entry name" value="HisK_dim/P_dom"/>
</dbReference>
<protein>
    <recommendedName>
        <fullName evidence="3">histidine kinase</fullName>
        <ecNumber evidence="3">2.7.13.3</ecNumber>
    </recommendedName>
</protein>
<keyword evidence="6" id="KW-0418">Kinase</keyword>
<keyword evidence="4" id="KW-0808">Transferase</keyword>
<dbReference type="GO" id="GO:0000155">
    <property type="term" value="F:phosphorelay sensor kinase activity"/>
    <property type="evidence" value="ECO:0007669"/>
    <property type="project" value="InterPro"/>
</dbReference>
<evidence type="ECO:0000259" key="11">
    <source>
        <dbReference type="PROSITE" id="PS50109"/>
    </source>
</evidence>
<keyword evidence="5" id="KW-0547">Nucleotide-binding</keyword>
<dbReference type="SUPFAM" id="SSF47384">
    <property type="entry name" value="Homodimeric domain of signal transducing histidine kinase"/>
    <property type="match status" value="1"/>
</dbReference>
<organism evidence="12 13">
    <name type="scientific">Romeriopsis navalis LEGE 11480</name>
    <dbReference type="NCBI Taxonomy" id="2777977"/>
    <lineage>
        <taxon>Bacteria</taxon>
        <taxon>Bacillati</taxon>
        <taxon>Cyanobacteriota</taxon>
        <taxon>Cyanophyceae</taxon>
        <taxon>Leptolyngbyales</taxon>
        <taxon>Leptolyngbyaceae</taxon>
        <taxon>Romeriopsis</taxon>
        <taxon>Romeriopsis navalis</taxon>
    </lineage>
</organism>
<sequence>MFRRQKRLLKGDAAKHMRHILSCVRRPIKYLILPIQCLLICGSTAQVVIASDNVLVIHSYHPALSWTKQGKAGIEQGFQASRRDIRVFHEFLDAKRYPQVEHRSEFLDYLRKKYANTAIDVLMVGDDPGLDLMLERRQSFLPQVPLVYFGINHVRTALIQRPGITGVFETHSAEATIIEAVRQTQSEGVLIINDSTSTGIANRQRLVRLPSLPNAPKQIIHLTDLVDKDIQKTIGQYPAHWPVMIAGQLRQDHPNGPLIAFEQETQLLRRYISNPIYVDSSVRIGRGAVGGKILDGKHHAQQAVALVEQILAGKPIDQIKPILESENRWIFDERFLKQAGLNLNDLPLGSQIIHQERTWIEENRNFLLSLMGLFIAGGATIFFLGTTVKRQWQAEKRLRQNQAQLKLAQQTLEKRVAQRTAELAVEKEKAEIANLAKSEFLANMSHELRTPLNAILGLAEGLQEQVFGGINERQCKSLRTIESSGEHLLELINDILDLSKIEAGQIELDLAPTTVDSLFKGGLT</sequence>
<dbReference type="Proteomes" id="UP000625316">
    <property type="component" value="Unassembled WGS sequence"/>
</dbReference>
<evidence type="ECO:0000256" key="2">
    <source>
        <dbReference type="ARBA" id="ARBA00004370"/>
    </source>
</evidence>
<comment type="caution">
    <text evidence="12">The sequence shown here is derived from an EMBL/GenBank/DDBJ whole genome shotgun (WGS) entry which is preliminary data.</text>
</comment>
<dbReference type="AlphaFoldDB" id="A0A928Z359"/>
<evidence type="ECO:0000256" key="3">
    <source>
        <dbReference type="ARBA" id="ARBA00012438"/>
    </source>
</evidence>
<keyword evidence="13" id="KW-1185">Reference proteome</keyword>
<name>A0A928Z359_9CYAN</name>
<dbReference type="GO" id="GO:0005524">
    <property type="term" value="F:ATP binding"/>
    <property type="evidence" value="ECO:0007669"/>
    <property type="project" value="UniProtKB-KW"/>
</dbReference>
<dbReference type="PROSITE" id="PS50109">
    <property type="entry name" value="HIS_KIN"/>
    <property type="match status" value="1"/>
</dbReference>
<comment type="subcellular location">
    <subcellularLocation>
        <location evidence="2">Membrane</location>
    </subcellularLocation>
</comment>
<evidence type="ECO:0000256" key="4">
    <source>
        <dbReference type="ARBA" id="ARBA00022679"/>
    </source>
</evidence>
<keyword evidence="9 10" id="KW-0472">Membrane</keyword>
<comment type="catalytic activity">
    <reaction evidence="1">
        <text>ATP + protein L-histidine = ADP + protein N-phospho-L-histidine.</text>
        <dbReference type="EC" id="2.7.13.3"/>
    </reaction>
</comment>
<dbReference type="CDD" id="cd00082">
    <property type="entry name" value="HisKA"/>
    <property type="match status" value="1"/>
</dbReference>
<dbReference type="InterPro" id="IPR005467">
    <property type="entry name" value="His_kinase_dom"/>
</dbReference>
<feature type="domain" description="Histidine kinase" evidence="11">
    <location>
        <begin position="443"/>
        <end position="524"/>
    </location>
</feature>
<accession>A0A928Z359</accession>
<keyword evidence="10" id="KW-0812">Transmembrane</keyword>
<evidence type="ECO:0000256" key="7">
    <source>
        <dbReference type="ARBA" id="ARBA00022840"/>
    </source>
</evidence>
<keyword evidence="8" id="KW-0902">Two-component regulatory system</keyword>
<proteinExistence type="predicted"/>
<feature type="non-terminal residue" evidence="12">
    <location>
        <position position="524"/>
    </location>
</feature>
<dbReference type="GO" id="GO:0016020">
    <property type="term" value="C:membrane"/>
    <property type="evidence" value="ECO:0007669"/>
    <property type="project" value="UniProtKB-SubCell"/>
</dbReference>
<dbReference type="FunFam" id="1.10.287.130:FF:000038">
    <property type="entry name" value="Sensory transduction histidine kinase"/>
    <property type="match status" value="1"/>
</dbReference>
<evidence type="ECO:0000256" key="6">
    <source>
        <dbReference type="ARBA" id="ARBA00022777"/>
    </source>
</evidence>
<keyword evidence="10" id="KW-1133">Transmembrane helix</keyword>
<dbReference type="Pfam" id="PF00512">
    <property type="entry name" value="HisKA"/>
    <property type="match status" value="1"/>
</dbReference>
<evidence type="ECO:0000256" key="9">
    <source>
        <dbReference type="ARBA" id="ARBA00023136"/>
    </source>
</evidence>
<dbReference type="SMART" id="SM00388">
    <property type="entry name" value="HisKA"/>
    <property type="match status" value="1"/>
</dbReference>